<proteinExistence type="predicted"/>
<accession>A0AAV3AHV4</accession>
<evidence type="ECO:0000313" key="3">
    <source>
        <dbReference type="Proteomes" id="UP001181693"/>
    </source>
</evidence>
<dbReference type="Pfam" id="PF15506">
    <property type="entry name" value="OCC1"/>
    <property type="match status" value="1"/>
</dbReference>
<dbReference type="AlphaFoldDB" id="A0AAV3AHV4"/>
<dbReference type="Proteomes" id="UP001181693">
    <property type="component" value="Unassembled WGS sequence"/>
</dbReference>
<dbReference type="InterPro" id="IPR029133">
    <property type="entry name" value="OCC1"/>
</dbReference>
<name>A0AAV3AHV4_PYXAD</name>
<protein>
    <submittedName>
        <fullName evidence="2">Uncharacterized protein</fullName>
    </submittedName>
</protein>
<dbReference type="EMBL" id="DYDO01000002">
    <property type="protein sequence ID" value="DBA31006.1"/>
    <property type="molecule type" value="Genomic_DNA"/>
</dbReference>
<evidence type="ECO:0000313" key="2">
    <source>
        <dbReference type="EMBL" id="DBA31006.1"/>
    </source>
</evidence>
<reference evidence="2" key="1">
    <citation type="thesis" date="2020" institute="ProQuest LLC" country="789 East Eisenhower Parkway, Ann Arbor, MI, USA">
        <title>Comparative Genomics and Chromosome Evolution.</title>
        <authorList>
            <person name="Mudd A.B."/>
        </authorList>
    </citation>
    <scope>NUCLEOTIDE SEQUENCE</scope>
    <source>
        <strain evidence="2">1538</strain>
        <tissue evidence="2">Blood</tissue>
    </source>
</reference>
<organism evidence="2 3">
    <name type="scientific">Pyxicephalus adspersus</name>
    <name type="common">African bullfrog</name>
    <dbReference type="NCBI Taxonomy" id="30357"/>
    <lineage>
        <taxon>Eukaryota</taxon>
        <taxon>Metazoa</taxon>
        <taxon>Chordata</taxon>
        <taxon>Craniata</taxon>
        <taxon>Vertebrata</taxon>
        <taxon>Euteleostomi</taxon>
        <taxon>Amphibia</taxon>
        <taxon>Batrachia</taxon>
        <taxon>Anura</taxon>
        <taxon>Neobatrachia</taxon>
        <taxon>Ranoidea</taxon>
        <taxon>Pyxicephalidae</taxon>
        <taxon>Pyxicephalinae</taxon>
        <taxon>Pyxicephalus</taxon>
    </lineage>
</organism>
<gene>
    <name evidence="2" type="ORF">GDO54_006921</name>
</gene>
<sequence length="78" mass="7906">MGCSNSSSAGGCRGPSSDATDDTTSHEEKHRNYGGVYVGLPTDPSTCGSPSEAQAPSPPSPPYTRSTKPDSSLAEDAC</sequence>
<keyword evidence="3" id="KW-1185">Reference proteome</keyword>
<evidence type="ECO:0000256" key="1">
    <source>
        <dbReference type="SAM" id="MobiDB-lite"/>
    </source>
</evidence>
<feature type="region of interest" description="Disordered" evidence="1">
    <location>
        <begin position="1"/>
        <end position="78"/>
    </location>
</feature>
<comment type="caution">
    <text evidence="2">The sequence shown here is derived from an EMBL/GenBank/DDBJ whole genome shotgun (WGS) entry which is preliminary data.</text>
</comment>